<comment type="catalytic activity">
    <reaction evidence="1">
        <text>a 2'-deoxyribonucleoside 5'-diphosphate + ATP = a 2'-deoxyribonucleoside 5'-triphosphate + ADP</text>
        <dbReference type="Rhea" id="RHEA:44640"/>
        <dbReference type="ChEBI" id="CHEBI:30616"/>
        <dbReference type="ChEBI" id="CHEBI:61560"/>
        <dbReference type="ChEBI" id="CHEBI:73316"/>
        <dbReference type="ChEBI" id="CHEBI:456216"/>
        <dbReference type="EC" id="2.7.4.6"/>
    </reaction>
</comment>
<dbReference type="eggNOG" id="KOG0888">
    <property type="taxonomic scope" value="Eukaryota"/>
</dbReference>
<evidence type="ECO:0000256" key="8">
    <source>
        <dbReference type="ARBA" id="ARBA00022723"/>
    </source>
</evidence>
<reference evidence="24" key="5">
    <citation type="journal article" date="2021" name="Nat. Struct. Mol. Biol.">
        <title>Structures of radial spokes and associated complexes important for ciliary motility.</title>
        <authorList>
            <person name="Gui M."/>
            <person name="Ma M."/>
            <person name="Sze-Tu E."/>
            <person name="Wang X."/>
            <person name="Koh F."/>
            <person name="Zhong E.D."/>
            <person name="Berger B."/>
            <person name="Davis J.H."/>
            <person name="Dutcher S.K."/>
            <person name="Zhang R."/>
            <person name="Brown A."/>
        </authorList>
    </citation>
    <scope>STRUCTURE BY ELECTRON MICROSCOPY (3.20 ANGSTROMS)</scope>
</reference>
<dbReference type="GO" id="GO:0004550">
    <property type="term" value="F:nucleoside diphosphate kinase activity"/>
    <property type="evidence" value="ECO:0007669"/>
    <property type="project" value="UniProtKB-EC"/>
</dbReference>
<dbReference type="PROSITE" id="PS00469">
    <property type="entry name" value="NDPK"/>
    <property type="match status" value="1"/>
</dbReference>
<name>Q69B19_CHLRE</name>
<dbReference type="EMDB" id="EMD-22475"/>
<keyword evidence="22" id="KW-1185">Reference proteome</keyword>
<evidence type="ECO:0007829" key="23">
    <source>
        <dbReference type="PDB" id="7JRJ"/>
    </source>
</evidence>
<feature type="compositionally biased region" description="Pro residues" evidence="18">
    <location>
        <begin position="341"/>
        <end position="350"/>
    </location>
</feature>
<evidence type="ECO:0000259" key="19">
    <source>
        <dbReference type="SMART" id="SM00562"/>
    </source>
</evidence>
<evidence type="ECO:0000256" key="15">
    <source>
        <dbReference type="ARBA" id="ARBA00023273"/>
    </source>
</evidence>
<dbReference type="SMART" id="SM00015">
    <property type="entry name" value="IQ"/>
    <property type="match status" value="3"/>
</dbReference>
<dbReference type="InterPro" id="IPR037994">
    <property type="entry name" value="NDPk6"/>
</dbReference>
<evidence type="ECO:0000256" key="2">
    <source>
        <dbReference type="ARBA" id="ARBA00000937"/>
    </source>
</evidence>
<keyword evidence="14" id="KW-0546">Nucleotide metabolism</keyword>
<gene>
    <name evidence="21" type="ORF">CHLRE_16g654300v5</name>
</gene>
<sequence length="586" mass="61364">MAELEKTFALIKPDAVRAGKAQEIMQLIELNGFTIIAKQKLQLTRARAEEFYGEHKGKEFFPKLVNFMTSGPIWALVLAKPGAILAWRALMGPTNVFKARAEQPKCLRALYGTDGTQNATHGSDSPISAAREIKFFFPTLSGDPTIYAEPTAAAEYITKRIQPALAKALAALAREKPSADKFEAITFVAGYLLQNNPNKPKVLMPDEWDPALMGDDEDDEADFINARLAAPTGNDGATKAEFDAMVEAAKADTGGAAPAQEFVYPDSKPTTPVVPAPPAPGSKPPSASGARPQSARPTSARPPSASAAPPAPLAPVPPPASSSRPASGSGRPPSATARPPSATPPPPPPAVELEEADDPAQLDEAATKVQAAFRGYQARKEVAVMRSEAQPGEAAAEPEQEAELQPEAEPEPQPEGEQEPQPQASASSSFLPDGVTEEMAAEAATRVQAHMRGHLARKQVAAIKAQQAAPAVAESSEALAEPEPQPEAEAEPQPQASVSSSFLPDGVTEEMAAEAATLVQAHMRGHLARKQVAAIKAQQAAPAVAESSEAQAEAEQTEAEAEPQPDAEAEAGAAEGEAEPEPEAAE</sequence>
<feature type="compositionally biased region" description="Pro residues" evidence="18">
    <location>
        <begin position="272"/>
        <end position="283"/>
    </location>
</feature>
<reference evidence="20" key="1">
    <citation type="journal article" date="2004" name="Mol. Biol. Cell">
        <title>Flagellar radial spokes contain a Ca2+-stimulated nucleoside diphosphate kinase.</title>
        <authorList>
            <person name="Patel-King R.S."/>
            <person name="Gorbatyuk O."/>
            <person name="Takebe S."/>
            <person name="King S.M."/>
        </authorList>
    </citation>
    <scope>NUCLEOTIDE SEQUENCE</scope>
</reference>
<feature type="compositionally biased region" description="Acidic residues" evidence="18">
    <location>
        <begin position="555"/>
        <end position="569"/>
    </location>
</feature>
<dbReference type="PDB" id="7JTK">
    <property type="method" value="EM"/>
    <property type="resolution" value="3.20 A"/>
    <property type="chains" value="i/j=1-586"/>
</dbReference>
<comment type="catalytic activity">
    <reaction evidence="2">
        <text>a ribonucleoside 5'-diphosphate + ATP = a ribonucleoside 5'-triphosphate + ADP</text>
        <dbReference type="Rhea" id="RHEA:18113"/>
        <dbReference type="ChEBI" id="CHEBI:30616"/>
        <dbReference type="ChEBI" id="CHEBI:57930"/>
        <dbReference type="ChEBI" id="CHEBI:61557"/>
        <dbReference type="ChEBI" id="CHEBI:456216"/>
        <dbReference type="EC" id="2.7.4.6"/>
    </reaction>
</comment>
<dbReference type="CDD" id="cd22983">
    <property type="entry name" value="DD_CrRSP23-like"/>
    <property type="match status" value="1"/>
</dbReference>
<feature type="compositionally biased region" description="Acidic residues" evidence="18">
    <location>
        <begin position="576"/>
        <end position="586"/>
    </location>
</feature>
<comment type="similarity">
    <text evidence="4 16 17">Belongs to the NDK family.</text>
</comment>
<dbReference type="GeneID" id="5723766"/>
<dbReference type="GO" id="GO:0046872">
    <property type="term" value="F:metal ion binding"/>
    <property type="evidence" value="ECO:0007669"/>
    <property type="project" value="UniProtKB-KW"/>
</dbReference>
<evidence type="ECO:0000256" key="7">
    <source>
        <dbReference type="ARBA" id="ARBA00022679"/>
    </source>
</evidence>
<reference evidence="25" key="6">
    <citation type="journal article" date="2023" name="Nature">
        <title>Axonemal structures reveal mechanoregulatory and disease mechanisms.</title>
        <authorList>
            <person name="Walton T."/>
            <person name="Gui M."/>
            <person name="Velkova S."/>
            <person name="Fassad M.R."/>
            <person name="Hirst R.A."/>
            <person name="Haarman E."/>
            <person name="O'Callaghan C."/>
            <person name="Bottier M."/>
            <person name="Burgoyne T."/>
            <person name="Mitchison H.M."/>
            <person name="Brown A."/>
        </authorList>
    </citation>
    <scope>STRUCTURE BY ELECTRON MICROSCOPY (3.10 ANGSTROMS)</scope>
</reference>
<keyword evidence="15" id="KW-0966">Cell projection</keyword>
<accession>Q69B19</accession>
<evidence type="ECO:0000256" key="13">
    <source>
        <dbReference type="ARBA" id="ARBA00022842"/>
    </source>
</evidence>
<evidence type="ECO:0000313" key="21">
    <source>
        <dbReference type="EMBL" id="PNW71438.1"/>
    </source>
</evidence>
<dbReference type="SMR" id="Q69B19"/>
<dbReference type="InterPro" id="IPR001564">
    <property type="entry name" value="Nucleoside_diP_kinase"/>
</dbReference>
<feature type="binding site" evidence="16">
    <location>
        <position position="60"/>
    </location>
    <ligand>
        <name>ATP</name>
        <dbReference type="ChEBI" id="CHEBI:30616"/>
    </ligand>
</feature>
<dbReference type="PANTHER" id="PTHR46161:SF3">
    <property type="entry name" value="NUCLEOSIDE DIPHOSPHATE KINASE DDB_G0292928-RELATED"/>
    <property type="match status" value="1"/>
</dbReference>
<feature type="compositionally biased region" description="Low complexity" evidence="18">
    <location>
        <begin position="284"/>
        <end position="308"/>
    </location>
</feature>
<dbReference type="HOGENOM" id="CLU_465697_0_0_1"/>
<feature type="region of interest" description="Disordered" evidence="18">
    <location>
        <begin position="526"/>
        <end position="586"/>
    </location>
</feature>
<dbReference type="Gene3D" id="1.20.890.10">
    <property type="entry name" value="cAMP-dependent protein kinase regulatory subunit, dimerization-anchoring domain"/>
    <property type="match status" value="1"/>
</dbReference>
<feature type="compositionally biased region" description="Pro residues" evidence="18">
    <location>
        <begin position="309"/>
        <end position="320"/>
    </location>
</feature>
<reference evidence="21 22" key="2">
    <citation type="journal article" date="2007" name="Science">
        <title>The Chlamydomonas genome reveals the evolution of key animal and plant functions.</title>
        <authorList>
            <person name="Merchant S.S."/>
            <person name="Prochnik S.E."/>
            <person name="Vallon O."/>
            <person name="Harris E.H."/>
            <person name="Karpowicz S.J."/>
            <person name="Witman G.B."/>
            <person name="Terry A."/>
            <person name="Salamov A."/>
            <person name="Fritz-Laylin L.K."/>
            <person name="Marechal-Drouard L."/>
            <person name="Marshall W.F."/>
            <person name="Qu L.H."/>
            <person name="Nelson D.R."/>
            <person name="Sanderfoot A.A."/>
            <person name="Spalding M.H."/>
            <person name="Kapitonov V.V."/>
            <person name="Ren Q."/>
            <person name="Ferris P."/>
            <person name="Lindquist E."/>
            <person name="Shapiro H."/>
            <person name="Lucas S.M."/>
            <person name="Grimwood J."/>
            <person name="Schmutz J."/>
            <person name="Cardol P."/>
            <person name="Cerutti H."/>
            <person name="Chanfreau G."/>
            <person name="Chen C.L."/>
            <person name="Cognat V."/>
            <person name="Croft M.T."/>
            <person name="Dent R."/>
            <person name="Dutcher S."/>
            <person name="Fernandez E."/>
            <person name="Fukuzawa H."/>
            <person name="Gonzalez-Ballester D."/>
            <person name="Gonzalez-Halphen D."/>
            <person name="Hallmann A."/>
            <person name="Hanikenne M."/>
            <person name="Hippler M."/>
            <person name="Inwood W."/>
            <person name="Jabbari K."/>
            <person name="Kalanon M."/>
            <person name="Kuras R."/>
            <person name="Lefebvre P.A."/>
            <person name="Lemaire S.D."/>
            <person name="Lobanov A.V."/>
            <person name="Lohr M."/>
            <person name="Manuell A."/>
            <person name="Meier I."/>
            <person name="Mets L."/>
            <person name="Mittag M."/>
            <person name="Mittelmeier T."/>
            <person name="Moroney J.V."/>
            <person name="Moseley J."/>
            <person name="Napoli C."/>
            <person name="Nedelcu A.M."/>
            <person name="Niyogi K."/>
            <person name="Novoselov S.V."/>
            <person name="Paulsen I.T."/>
            <person name="Pazour G."/>
            <person name="Purton S."/>
            <person name="Ral J.P."/>
            <person name="Riano-Pachon D.M."/>
            <person name="Riekhof W."/>
            <person name="Rymarquis L."/>
            <person name="Schroda M."/>
            <person name="Stern D."/>
            <person name="Umen J."/>
            <person name="Willows R."/>
            <person name="Wilson N."/>
            <person name="Zimmer S.L."/>
            <person name="Allmer J."/>
            <person name="Balk J."/>
            <person name="Bisova K."/>
            <person name="Chen C.J."/>
            <person name="Elias M."/>
            <person name="Gendler K."/>
            <person name="Hauser C."/>
            <person name="Lamb M.R."/>
            <person name="Ledford H."/>
            <person name="Long J.C."/>
            <person name="Minagawa J."/>
            <person name="Page M.D."/>
            <person name="Pan J."/>
            <person name="Pootakham W."/>
            <person name="Roje S."/>
            <person name="Rose A."/>
            <person name="Stahlberg E."/>
            <person name="Terauchi A.M."/>
            <person name="Yang P."/>
            <person name="Ball S."/>
            <person name="Bowler C."/>
            <person name="Dieckmann C.L."/>
            <person name="Gladyshev V.N."/>
            <person name="Green P."/>
            <person name="Jorgensen R."/>
            <person name="Mayfield S."/>
            <person name="Mueller-Roeber B."/>
            <person name="Rajamani S."/>
            <person name="Sayre R.T."/>
            <person name="Brokstein P."/>
            <person name="Dubchak I."/>
            <person name="Goodstein D."/>
            <person name="Hornick L."/>
            <person name="Huang Y.W."/>
            <person name="Jhaveri J."/>
            <person name="Luo Y."/>
            <person name="Martinez D."/>
            <person name="Ngau W.C."/>
            <person name="Otillar B."/>
            <person name="Poliakov A."/>
            <person name="Porter A."/>
            <person name="Szajkowski L."/>
            <person name="Werner G."/>
            <person name="Zhou K."/>
            <person name="Grigoriev I.V."/>
            <person name="Rokhsar D.S."/>
            <person name="Grossman A.R."/>
        </authorList>
    </citation>
    <scope>NUCLEOTIDE SEQUENCE [LARGE SCALE GENOMIC DNA]</scope>
    <source>
        <strain evidence="22">CC-503</strain>
        <strain evidence="21">CC-503 cw92 mt+</strain>
    </source>
</reference>
<dbReference type="PDB" id="7JRJ">
    <property type="method" value="EM"/>
    <property type="resolution" value="3.03 A"/>
    <property type="chains" value="K=1-586"/>
</dbReference>
<dbReference type="FunFam" id="3.30.70.141:FF:000010">
    <property type="entry name" value="Nucleoside diphosphate kinase 7"/>
    <property type="match status" value="1"/>
</dbReference>
<evidence type="ECO:0000313" key="22">
    <source>
        <dbReference type="Proteomes" id="UP000006906"/>
    </source>
</evidence>
<dbReference type="Proteomes" id="UP000006906">
    <property type="component" value="Chromosome 16"/>
</dbReference>
<dbReference type="RefSeq" id="XP_001698136.1">
    <property type="nucleotide sequence ID" value="XM_001698084.2"/>
</dbReference>
<evidence type="ECO:0000256" key="18">
    <source>
        <dbReference type="SAM" id="MobiDB-lite"/>
    </source>
</evidence>
<feature type="domain" description="Nucleoside diphosphate kinase-like" evidence="19">
    <location>
        <begin position="4"/>
        <end position="144"/>
    </location>
</feature>
<evidence type="ECO:0000256" key="9">
    <source>
        <dbReference type="ARBA" id="ARBA00022741"/>
    </source>
</evidence>
<dbReference type="Gene3D" id="1.20.5.190">
    <property type="match status" value="2"/>
</dbReference>
<dbReference type="OMA" id="EWDPALM"/>
<keyword evidence="9" id="KW-0547">Nucleotide-binding</keyword>
<keyword evidence="13" id="KW-0460">Magnesium</keyword>
<dbReference type="InterPro" id="IPR034907">
    <property type="entry name" value="NDK-like_dom"/>
</dbReference>
<dbReference type="GO" id="GO:0005524">
    <property type="term" value="F:ATP binding"/>
    <property type="evidence" value="ECO:0007669"/>
    <property type="project" value="UniProtKB-KW"/>
</dbReference>
<dbReference type="PROSITE" id="PS50096">
    <property type="entry name" value="IQ"/>
    <property type="match status" value="3"/>
</dbReference>
<dbReference type="STRING" id="3055.Q69B19"/>
<dbReference type="GO" id="GO:0005929">
    <property type="term" value="C:cilium"/>
    <property type="evidence" value="ECO:0007669"/>
    <property type="project" value="UniProtKB-SubCell"/>
</dbReference>
<keyword evidence="8" id="KW-0479">Metal-binding</keyword>
<evidence type="ECO:0000256" key="16">
    <source>
        <dbReference type="PROSITE-ProRule" id="PRU00706"/>
    </source>
</evidence>
<evidence type="ECO:0000256" key="3">
    <source>
        <dbReference type="ARBA" id="ARBA00004138"/>
    </source>
</evidence>
<feature type="compositionally biased region" description="Low complexity" evidence="18">
    <location>
        <begin position="459"/>
        <end position="482"/>
    </location>
</feature>
<evidence type="ECO:0000256" key="10">
    <source>
        <dbReference type="ARBA" id="ARBA00022777"/>
    </source>
</evidence>
<proteinExistence type="evidence at protein level"/>
<dbReference type="Pfam" id="PF00334">
    <property type="entry name" value="NDK"/>
    <property type="match status" value="1"/>
</dbReference>
<keyword evidence="10 20" id="KW-0418">Kinase</keyword>
<dbReference type="SUPFAM" id="SSF54919">
    <property type="entry name" value="Nucleoside diphosphate kinase, NDK"/>
    <property type="match status" value="1"/>
</dbReference>
<feature type="binding site" evidence="16">
    <location>
        <position position="12"/>
    </location>
    <ligand>
        <name>ATP</name>
        <dbReference type="ChEBI" id="CHEBI:30616"/>
    </ligand>
</feature>
<dbReference type="Pfam" id="PF00612">
    <property type="entry name" value="IQ"/>
    <property type="match status" value="3"/>
</dbReference>
<feature type="binding site" evidence="16">
    <location>
        <position position="94"/>
    </location>
    <ligand>
        <name>ATP</name>
        <dbReference type="ChEBI" id="CHEBI:30616"/>
    </ligand>
</feature>
<dbReference type="KEGG" id="cre:CHLRE_16g654300v5"/>
<evidence type="ECO:0007829" key="25">
    <source>
        <dbReference type="PDB" id="8GLV"/>
    </source>
</evidence>
<dbReference type="Gramene" id="PNW71438">
    <property type="protein sequence ID" value="PNW71438"/>
    <property type="gene ID" value="CHLRE_16g654300v5"/>
</dbReference>
<dbReference type="EMDB" id="EMD-22446"/>
<dbReference type="CDD" id="cd23767">
    <property type="entry name" value="IQCD"/>
    <property type="match status" value="3"/>
</dbReference>
<organism evidence="20">
    <name type="scientific">Chlamydomonas reinhardtii</name>
    <name type="common">Chlamydomonas smithii</name>
    <dbReference type="NCBI Taxonomy" id="3055"/>
    <lineage>
        <taxon>Eukaryota</taxon>
        <taxon>Viridiplantae</taxon>
        <taxon>Chlorophyta</taxon>
        <taxon>core chlorophytes</taxon>
        <taxon>Chlorophyceae</taxon>
        <taxon>CS clade</taxon>
        <taxon>Chlamydomonadales</taxon>
        <taxon>Chlamydomonadaceae</taxon>
        <taxon>Chlamydomonas</taxon>
    </lineage>
</organism>
<dbReference type="InterPro" id="IPR023005">
    <property type="entry name" value="Nucleoside_diP_kinase_AS"/>
</dbReference>
<dbReference type="PRINTS" id="PR01243">
    <property type="entry name" value="NUCDPKINASE"/>
</dbReference>
<evidence type="ECO:0000256" key="5">
    <source>
        <dbReference type="ARBA" id="ARBA00013502"/>
    </source>
</evidence>
<dbReference type="Gene3D" id="3.30.70.141">
    <property type="entry name" value="Nucleoside diphosphate kinase-like domain"/>
    <property type="match status" value="1"/>
</dbReference>
<feature type="active site" description="Pros-phosphohistidine intermediate" evidence="16">
    <location>
        <position position="121"/>
    </location>
</feature>
<dbReference type="EMBL" id="CM008977">
    <property type="protein sequence ID" value="PNW71438.1"/>
    <property type="molecule type" value="Genomic_DNA"/>
</dbReference>
<dbReference type="PANTHER" id="PTHR46161">
    <property type="entry name" value="NUCLEOSIDE DIPHOSPHATE KINASE"/>
    <property type="match status" value="1"/>
</dbReference>
<feature type="compositionally biased region" description="Low complexity" evidence="18">
    <location>
        <begin position="419"/>
        <end position="429"/>
    </location>
</feature>
<evidence type="ECO:0000256" key="1">
    <source>
        <dbReference type="ARBA" id="ARBA00000082"/>
    </source>
</evidence>
<keyword evidence="12" id="KW-0067">ATP-binding</keyword>
<evidence type="ECO:0000256" key="17">
    <source>
        <dbReference type="RuleBase" id="RU004011"/>
    </source>
</evidence>
<dbReference type="GO" id="GO:0006228">
    <property type="term" value="P:UTP biosynthetic process"/>
    <property type="evidence" value="ECO:0007669"/>
    <property type="project" value="InterPro"/>
</dbReference>
<evidence type="ECO:0000256" key="11">
    <source>
        <dbReference type="ARBA" id="ARBA00022801"/>
    </source>
</evidence>
<evidence type="ECO:0000256" key="14">
    <source>
        <dbReference type="ARBA" id="ARBA00023080"/>
    </source>
</evidence>
<protein>
    <recommendedName>
        <fullName evidence="5">Nucleoside diphosphate kinase 6</fullName>
    </recommendedName>
</protein>
<feature type="compositionally biased region" description="Low complexity" evidence="18">
    <location>
        <begin position="533"/>
        <end position="554"/>
    </location>
</feature>
<dbReference type="InterPro" id="IPR036850">
    <property type="entry name" value="NDK-like_dom_sf"/>
</dbReference>
<dbReference type="AlphaFoldDB" id="Q69B19"/>
<evidence type="ECO:0000256" key="4">
    <source>
        <dbReference type="ARBA" id="ARBA00008142"/>
    </source>
</evidence>
<evidence type="ECO:0000313" key="20">
    <source>
        <dbReference type="EMBL" id="AAS15573.1"/>
    </source>
</evidence>
<dbReference type="GO" id="GO:0016787">
    <property type="term" value="F:hydrolase activity"/>
    <property type="evidence" value="ECO:0007669"/>
    <property type="project" value="UniProtKB-KW"/>
</dbReference>
<comment type="subcellular location">
    <subcellularLocation>
        <location evidence="3">Cell projection</location>
        <location evidence="3">Cilium</location>
    </subcellularLocation>
</comment>
<dbReference type="EMDB" id="EMD-40220"/>
<reference evidence="23" key="4">
    <citation type="journal article" date="2021" name="Nat. Struct. Mol. Biol.">
        <title>Structure of the radial spoke head and insights into its role in mechanoregulation of ciliary beating.</title>
        <authorList>
            <person name="Grossman-Haham I."/>
            <person name="Coudray N."/>
            <person name="Yu Z."/>
            <person name="Wang F."/>
            <person name="Zhang N."/>
            <person name="Bhabha G."/>
            <person name="Vale R.D."/>
        </authorList>
    </citation>
    <scope>STRUCTURE BY ELECTRON MICROSCOPY (3.03 ANGSTROMS)</scope>
</reference>
<reference evidence="21" key="3">
    <citation type="submission" date="2017-07" db="EMBL/GenBank/DDBJ databases">
        <title>WGS assembly of Chlamydomonas reinhardtii.</title>
        <authorList>
            <consortium name="Chlamydomonas Annotation Team"/>
            <consortium name="JGI Annotation Team"/>
            <person name="Merchant S.S."/>
            <person name="Prochnik S.E."/>
            <person name="Vallon O."/>
            <person name="Harris E.H."/>
            <person name="Karpowicz S.J."/>
            <person name="Witman G.B."/>
            <person name="Terry A."/>
            <person name="Salamov A."/>
            <person name="Fritz-Laylin L.K."/>
            <person name="Marechal-Drouard L."/>
            <person name="Marshall W.F."/>
            <person name="Qu L.H."/>
            <person name="Nelson D.R."/>
            <person name="Sanderfoot A.A."/>
            <person name="Spalding M.H."/>
            <person name="Kapitonov V.V."/>
            <person name="Ren Q."/>
            <person name="Ferris P."/>
            <person name="Lindquist E."/>
            <person name="Shapiro H."/>
            <person name="Lucas S.M."/>
            <person name="Grimwood J."/>
            <person name="Schmutz J."/>
            <person name="Grigoriev I.V."/>
            <person name="Rokhsar D.S."/>
        </authorList>
    </citation>
    <scope>NUCLEOTIDE SEQUENCE</scope>
    <source>
        <strain evidence="21">CC-503 cw92 mt+</strain>
    </source>
</reference>
<feature type="region of interest" description="Disordered" evidence="18">
    <location>
        <begin position="382"/>
        <end position="508"/>
    </location>
</feature>
<dbReference type="EMBL" id="AY452667">
    <property type="protein sequence ID" value="AAS15573.1"/>
    <property type="molecule type" value="mRNA"/>
</dbReference>
<dbReference type="PaxDb" id="3055-EDO99421"/>
<dbReference type="InterPro" id="IPR000048">
    <property type="entry name" value="IQ_motif_EF-hand-BS"/>
</dbReference>
<keyword evidence="7" id="KW-0808">Transferase</keyword>
<feature type="compositionally biased region" description="Low complexity" evidence="18">
    <location>
        <begin position="321"/>
        <end position="340"/>
    </location>
</feature>
<feature type="binding site" evidence="16">
    <location>
        <position position="88"/>
    </location>
    <ligand>
        <name>ATP</name>
        <dbReference type="ChEBI" id="CHEBI:30616"/>
    </ligand>
</feature>
<dbReference type="OrthoDB" id="2162449at2759"/>
<feature type="binding site" evidence="16">
    <location>
        <position position="108"/>
    </location>
    <ligand>
        <name>ATP</name>
        <dbReference type="ChEBI" id="CHEBI:30616"/>
    </ligand>
</feature>
<feature type="binding site" evidence="16">
    <location>
        <position position="118"/>
    </location>
    <ligand>
        <name>ATP</name>
        <dbReference type="ChEBI" id="CHEBI:30616"/>
    </ligand>
</feature>
<evidence type="ECO:0000256" key="6">
    <source>
        <dbReference type="ARBA" id="ARBA00022490"/>
    </source>
</evidence>
<keyword evidence="6" id="KW-0963">Cytoplasm</keyword>
<feature type="region of interest" description="Disordered" evidence="18">
    <location>
        <begin position="259"/>
        <end position="368"/>
    </location>
</feature>
<feature type="compositionally biased region" description="Acidic residues" evidence="18">
    <location>
        <begin position="352"/>
        <end position="361"/>
    </location>
</feature>
<dbReference type="CDD" id="cd04414">
    <property type="entry name" value="NDPk6"/>
    <property type="match status" value="1"/>
</dbReference>
<dbReference type="GO" id="GO:0006241">
    <property type="term" value="P:CTP biosynthetic process"/>
    <property type="evidence" value="ECO:0007669"/>
    <property type="project" value="InterPro"/>
</dbReference>
<keyword evidence="11" id="KW-0378">Hydrolase</keyword>
<feature type="compositionally biased region" description="Acidic residues" evidence="18">
    <location>
        <begin position="396"/>
        <end position="418"/>
    </location>
</feature>
<dbReference type="PROSITE" id="PS51374">
    <property type="entry name" value="NDPK_LIKE"/>
    <property type="match status" value="1"/>
</dbReference>
<evidence type="ECO:0007829" key="24">
    <source>
        <dbReference type="PDB" id="7JTK"/>
    </source>
</evidence>
<dbReference type="PDB" id="8GLV">
    <property type="method" value="EM"/>
    <property type="resolution" value="3.10 A"/>
    <property type="chains" value="Ic/Id/Jq/Jr=1-586"/>
</dbReference>
<keyword evidence="23 24" id="KW-0002">3D-structure</keyword>
<keyword evidence="20" id="KW-0282">Flagellum</keyword>
<evidence type="ECO:0000256" key="12">
    <source>
        <dbReference type="ARBA" id="ARBA00022840"/>
    </source>
</evidence>
<keyword evidence="20" id="KW-0969">Cilium</keyword>
<dbReference type="SMART" id="SM00562">
    <property type="entry name" value="NDK"/>
    <property type="match status" value="1"/>
</dbReference>
<dbReference type="GO" id="GO:0006183">
    <property type="term" value="P:GTP biosynthetic process"/>
    <property type="evidence" value="ECO:0007669"/>
    <property type="project" value="InterPro"/>
</dbReference>